<dbReference type="Proteomes" id="UP000663760">
    <property type="component" value="Chromosome 3"/>
</dbReference>
<keyword evidence="2" id="KW-1185">Reference proteome</keyword>
<name>A0A7I8K7R1_SPIIN</name>
<evidence type="ECO:0000313" key="2">
    <source>
        <dbReference type="Proteomes" id="UP000663760"/>
    </source>
</evidence>
<evidence type="ECO:0000313" key="1">
    <source>
        <dbReference type="EMBL" id="CAA7393680.1"/>
    </source>
</evidence>
<organism evidence="1 2">
    <name type="scientific">Spirodela intermedia</name>
    <name type="common">Intermediate duckweed</name>
    <dbReference type="NCBI Taxonomy" id="51605"/>
    <lineage>
        <taxon>Eukaryota</taxon>
        <taxon>Viridiplantae</taxon>
        <taxon>Streptophyta</taxon>
        <taxon>Embryophyta</taxon>
        <taxon>Tracheophyta</taxon>
        <taxon>Spermatophyta</taxon>
        <taxon>Magnoliopsida</taxon>
        <taxon>Liliopsida</taxon>
        <taxon>Araceae</taxon>
        <taxon>Lemnoideae</taxon>
        <taxon>Spirodela</taxon>
    </lineage>
</organism>
<accession>A0A7I8K7R1</accession>
<proteinExistence type="predicted"/>
<gene>
    <name evidence="1" type="ORF">SI8410_03004400</name>
</gene>
<reference evidence="1" key="1">
    <citation type="submission" date="2020-02" db="EMBL/GenBank/DDBJ databases">
        <authorList>
            <person name="Scholz U."/>
            <person name="Mascher M."/>
            <person name="Fiebig A."/>
        </authorList>
    </citation>
    <scope>NUCLEOTIDE SEQUENCE</scope>
</reference>
<dbReference type="AlphaFoldDB" id="A0A7I8K7R1"/>
<sequence length="22" mass="2584">MLPTKNCGAKLIFFFFFFCCCC</sequence>
<protein>
    <submittedName>
        <fullName evidence="1">Uncharacterized protein</fullName>
    </submittedName>
</protein>
<dbReference type="EMBL" id="LR746266">
    <property type="protein sequence ID" value="CAA7393680.1"/>
    <property type="molecule type" value="Genomic_DNA"/>
</dbReference>